<comment type="catalytic activity">
    <reaction evidence="1">
        <text>chorismate = isochorismate</text>
        <dbReference type="Rhea" id="RHEA:18985"/>
        <dbReference type="ChEBI" id="CHEBI:29748"/>
        <dbReference type="ChEBI" id="CHEBI:29780"/>
        <dbReference type="EC" id="5.4.4.2"/>
    </reaction>
</comment>
<dbReference type="InterPro" id="IPR015890">
    <property type="entry name" value="Chorismate_C"/>
</dbReference>
<dbReference type="Pfam" id="PF00425">
    <property type="entry name" value="Chorismate_bind"/>
    <property type="match status" value="1"/>
</dbReference>
<evidence type="ECO:0000259" key="6">
    <source>
        <dbReference type="Pfam" id="PF00425"/>
    </source>
</evidence>
<comment type="caution">
    <text evidence="7">The sequence shown here is derived from an EMBL/GenBank/DDBJ whole genome shotgun (WGS) entry which is preliminary data.</text>
</comment>
<dbReference type="InterPro" id="IPR004561">
    <property type="entry name" value="IsoChor_synthase"/>
</dbReference>
<dbReference type="GO" id="GO:0008909">
    <property type="term" value="F:isochorismate synthase activity"/>
    <property type="evidence" value="ECO:0007669"/>
    <property type="project" value="UniProtKB-EC"/>
</dbReference>
<evidence type="ECO:0000313" key="7">
    <source>
        <dbReference type="EMBL" id="RRR67936.1"/>
    </source>
</evidence>
<accession>A0A426TTF2</accession>
<dbReference type="NCBIfam" id="TIGR00543">
    <property type="entry name" value="isochor_syn"/>
    <property type="match status" value="1"/>
</dbReference>
<evidence type="ECO:0000313" key="8">
    <source>
        <dbReference type="Proteomes" id="UP000280307"/>
    </source>
</evidence>
<evidence type="ECO:0000256" key="3">
    <source>
        <dbReference type="ARBA" id="ARBA00012824"/>
    </source>
</evidence>
<dbReference type="Proteomes" id="UP000280307">
    <property type="component" value="Unassembled WGS sequence"/>
</dbReference>
<dbReference type="SUPFAM" id="SSF56322">
    <property type="entry name" value="ADC synthase"/>
    <property type="match status" value="1"/>
</dbReference>
<protein>
    <recommendedName>
        <fullName evidence="3">isochorismate synthase</fullName>
        <ecNumber evidence="3">5.4.4.2</ecNumber>
    </recommendedName>
    <alternativeName>
        <fullName evidence="5">Isochorismate mutase</fullName>
    </alternativeName>
</protein>
<keyword evidence="4 7" id="KW-0413">Isomerase</keyword>
<dbReference type="EMBL" id="RSAS01000756">
    <property type="protein sequence ID" value="RRR67936.1"/>
    <property type="molecule type" value="Genomic_DNA"/>
</dbReference>
<dbReference type="PANTHER" id="PTHR42839:SF2">
    <property type="entry name" value="ISOCHORISMATE SYNTHASE ENTC"/>
    <property type="match status" value="1"/>
</dbReference>
<evidence type="ECO:0000256" key="2">
    <source>
        <dbReference type="ARBA" id="ARBA00005297"/>
    </source>
</evidence>
<dbReference type="Gene3D" id="3.60.120.10">
    <property type="entry name" value="Anthranilate synthase"/>
    <property type="match status" value="1"/>
</dbReference>
<evidence type="ECO:0000256" key="5">
    <source>
        <dbReference type="ARBA" id="ARBA00041564"/>
    </source>
</evidence>
<reference evidence="7 8" key="1">
    <citation type="submission" date="2018-12" db="EMBL/GenBank/DDBJ databases">
        <title>Genome Sequence of Candidatus Viridilinea halotolerans isolated from saline sulfide-rich spring.</title>
        <authorList>
            <person name="Grouzdev D.S."/>
            <person name="Burganskaya E.I."/>
            <person name="Krutkina M.S."/>
            <person name="Sukhacheva M.V."/>
            <person name="Gorlenko V.M."/>
        </authorList>
    </citation>
    <scope>NUCLEOTIDE SEQUENCE [LARGE SCALE GENOMIC DNA]</scope>
    <source>
        <strain evidence="7">Chok-6</strain>
    </source>
</reference>
<proteinExistence type="inferred from homology"/>
<dbReference type="AlphaFoldDB" id="A0A426TTF2"/>
<feature type="domain" description="Chorismate-utilising enzyme C-terminal" evidence="6">
    <location>
        <begin position="210"/>
        <end position="461"/>
    </location>
</feature>
<gene>
    <name evidence="7" type="ORF">EI684_18230</name>
</gene>
<evidence type="ECO:0000256" key="1">
    <source>
        <dbReference type="ARBA" id="ARBA00000799"/>
    </source>
</evidence>
<dbReference type="InterPro" id="IPR005801">
    <property type="entry name" value="ADC_synthase"/>
</dbReference>
<dbReference type="PANTHER" id="PTHR42839">
    <property type="entry name" value="ISOCHORISMATE SYNTHASE ENTC"/>
    <property type="match status" value="1"/>
</dbReference>
<dbReference type="EC" id="5.4.4.2" evidence="3"/>
<sequence>MLGVSVATAAFLQRSRMEELAERARRRARRLGRPVLVSVTTELKPRDPLALFARGLGVTHNRLFWSRPADGLAVAGLGAAWSFAATGPERFALAAHAWRELVEHAEVSADPALPFSGPMAAAGFAFDPLRPTLGHWDGFADGLLLLPRLTLATDGARTSLTVNGLVGPTTSSIQLHLAAVRRLRDLLGRAWQVPRVGAGLELFDALPPGAWRAMVADAVAELRAGTLEKVVLAREVCARSTTPFDPATTLAALCRDYPDTFVFALARGGRTFLGASPERLVSLRGHTVAASSLAGSAPRGANPAEDAALGQALLASPKDRVEHAVVTQMLLAALRHACTEVVVAPEPTLMRLRNVQHLFTPLSATAAIGTSILDLVARLHPTPALGGQPREAALAWIRQHERLDRGWYGAPIGWVDLRGQGEFAVAIRSALVGRYEASLFAGAGIVAASDPEREERETEIKLRAMLGALGDSR</sequence>
<organism evidence="7 8">
    <name type="scientific">Candidatus Viridilinea halotolerans</name>
    <dbReference type="NCBI Taxonomy" id="2491704"/>
    <lineage>
        <taxon>Bacteria</taxon>
        <taxon>Bacillati</taxon>
        <taxon>Chloroflexota</taxon>
        <taxon>Chloroflexia</taxon>
        <taxon>Chloroflexales</taxon>
        <taxon>Chloroflexineae</taxon>
        <taxon>Oscillochloridaceae</taxon>
        <taxon>Candidatus Viridilinea</taxon>
    </lineage>
</organism>
<name>A0A426TTF2_9CHLR</name>
<evidence type="ECO:0000256" key="4">
    <source>
        <dbReference type="ARBA" id="ARBA00023235"/>
    </source>
</evidence>
<comment type="similarity">
    <text evidence="2">Belongs to the isochorismate synthase family.</text>
</comment>